<name>A0A4Y2KHJ2_ARAVE</name>
<protein>
    <submittedName>
        <fullName evidence="1">Uncharacterized protein</fullName>
    </submittedName>
</protein>
<dbReference type="AlphaFoldDB" id="A0A4Y2KHJ2"/>
<reference evidence="1 2" key="1">
    <citation type="journal article" date="2019" name="Sci. Rep.">
        <title>Orb-weaving spider Araneus ventricosus genome elucidates the spidroin gene catalogue.</title>
        <authorList>
            <person name="Kono N."/>
            <person name="Nakamura H."/>
            <person name="Ohtoshi R."/>
            <person name="Moran D.A.P."/>
            <person name="Shinohara A."/>
            <person name="Yoshida Y."/>
            <person name="Fujiwara M."/>
            <person name="Mori M."/>
            <person name="Tomita M."/>
            <person name="Arakawa K."/>
        </authorList>
    </citation>
    <scope>NUCLEOTIDE SEQUENCE [LARGE SCALE GENOMIC DNA]</scope>
</reference>
<comment type="caution">
    <text evidence="1">The sequence shown here is derived from an EMBL/GenBank/DDBJ whole genome shotgun (WGS) entry which is preliminary data.</text>
</comment>
<accession>A0A4Y2KHJ2</accession>
<dbReference type="EMBL" id="BGPR01004557">
    <property type="protein sequence ID" value="GBN00863.1"/>
    <property type="molecule type" value="Genomic_DNA"/>
</dbReference>
<dbReference type="Proteomes" id="UP000499080">
    <property type="component" value="Unassembled WGS sequence"/>
</dbReference>
<evidence type="ECO:0000313" key="2">
    <source>
        <dbReference type="Proteomes" id="UP000499080"/>
    </source>
</evidence>
<evidence type="ECO:0000313" key="1">
    <source>
        <dbReference type="EMBL" id="GBN00863.1"/>
    </source>
</evidence>
<gene>
    <name evidence="1" type="ORF">AVEN_157553_1</name>
</gene>
<keyword evidence="2" id="KW-1185">Reference proteome</keyword>
<proteinExistence type="predicted"/>
<sequence>MELLLPENSQSTNKRAIATHCSFPQPPPEESRTEASCLPIINSHPYYPQRVTFAQWYLQIRVVNLISLASVLFKDKTYFTREVAAMHSYPHL</sequence>
<organism evidence="1 2">
    <name type="scientific">Araneus ventricosus</name>
    <name type="common">Orbweaver spider</name>
    <name type="synonym">Epeira ventricosa</name>
    <dbReference type="NCBI Taxonomy" id="182803"/>
    <lineage>
        <taxon>Eukaryota</taxon>
        <taxon>Metazoa</taxon>
        <taxon>Ecdysozoa</taxon>
        <taxon>Arthropoda</taxon>
        <taxon>Chelicerata</taxon>
        <taxon>Arachnida</taxon>
        <taxon>Araneae</taxon>
        <taxon>Araneomorphae</taxon>
        <taxon>Entelegynae</taxon>
        <taxon>Araneoidea</taxon>
        <taxon>Araneidae</taxon>
        <taxon>Araneus</taxon>
    </lineage>
</organism>